<organism evidence="5 6">
    <name type="scientific">Paenibacillus campinasensis</name>
    <dbReference type="NCBI Taxonomy" id="66347"/>
    <lineage>
        <taxon>Bacteria</taxon>
        <taxon>Bacillati</taxon>
        <taxon>Bacillota</taxon>
        <taxon>Bacilli</taxon>
        <taxon>Bacillales</taxon>
        <taxon>Paenibacillaceae</taxon>
        <taxon>Paenibacillus</taxon>
    </lineage>
</organism>
<keyword evidence="1" id="KW-1133">Transmembrane helix</keyword>
<accession>A0A268EWW0</accession>
<gene>
    <name evidence="5" type="ORF">CHH67_09080</name>
    <name evidence="4" type="ORF">GNP94_20340</name>
</gene>
<dbReference type="Pfam" id="PF24157">
    <property type="entry name" value="DUF7408"/>
    <property type="match status" value="1"/>
</dbReference>
<feature type="transmembrane region" description="Helical" evidence="1">
    <location>
        <begin position="372"/>
        <end position="392"/>
    </location>
</feature>
<keyword evidence="1" id="KW-0472">Membrane</keyword>
<reference evidence="5 6" key="1">
    <citation type="submission" date="2017-07" db="EMBL/GenBank/DDBJ databases">
        <title>Isolation and whole genome analysis of endospore-forming bacteria from heroin.</title>
        <authorList>
            <person name="Kalinowski J."/>
            <person name="Ahrens B."/>
            <person name="Al-Dilaimi A."/>
            <person name="Winkler A."/>
            <person name="Wibberg D."/>
            <person name="Schleenbecker U."/>
            <person name="Ruckert C."/>
            <person name="Wolfel R."/>
            <person name="Grass G."/>
        </authorList>
    </citation>
    <scope>NUCLEOTIDE SEQUENCE [LARGE SCALE GENOMIC DNA]</scope>
    <source>
        <strain evidence="5 6">7537-G1</strain>
    </source>
</reference>
<keyword evidence="2" id="KW-0732">Signal</keyword>
<evidence type="ECO:0000313" key="7">
    <source>
        <dbReference type="Proteomes" id="UP000435177"/>
    </source>
</evidence>
<name>A0A268EWW0_9BACL</name>
<evidence type="ECO:0000256" key="1">
    <source>
        <dbReference type="SAM" id="Phobius"/>
    </source>
</evidence>
<comment type="caution">
    <text evidence="5">The sequence shown here is derived from an EMBL/GenBank/DDBJ whole genome shotgun (WGS) entry which is preliminary data.</text>
</comment>
<evidence type="ECO:0000313" key="5">
    <source>
        <dbReference type="EMBL" id="PAD77607.1"/>
    </source>
</evidence>
<dbReference type="Gene3D" id="3.40.50.880">
    <property type="match status" value="1"/>
</dbReference>
<dbReference type="InterPro" id="IPR055831">
    <property type="entry name" value="DUF7408"/>
</dbReference>
<dbReference type="InterPro" id="IPR029062">
    <property type="entry name" value="Class_I_gatase-like"/>
</dbReference>
<feature type="signal peptide" evidence="2">
    <location>
        <begin position="1"/>
        <end position="34"/>
    </location>
</feature>
<evidence type="ECO:0000256" key="2">
    <source>
        <dbReference type="SAM" id="SignalP"/>
    </source>
</evidence>
<proteinExistence type="predicted"/>
<dbReference type="Proteomes" id="UP000435177">
    <property type="component" value="Unassembled WGS sequence"/>
</dbReference>
<protein>
    <recommendedName>
        <fullName evidence="3">DUF7408 domain-containing protein</fullName>
    </recommendedName>
</protein>
<dbReference type="Proteomes" id="UP000215596">
    <property type="component" value="Unassembled WGS sequence"/>
</dbReference>
<dbReference type="EMBL" id="NPBY01000029">
    <property type="protein sequence ID" value="PAD77607.1"/>
    <property type="molecule type" value="Genomic_DNA"/>
</dbReference>
<dbReference type="EMBL" id="WOAA01000024">
    <property type="protein sequence ID" value="MUG68331.1"/>
    <property type="molecule type" value="Genomic_DNA"/>
</dbReference>
<reference evidence="4 7" key="2">
    <citation type="submission" date="2019-11" db="EMBL/GenBank/DDBJ databases">
        <title>Draft genome sequences of five Paenibacillus species of dairy origin.</title>
        <authorList>
            <person name="Olajide A.M."/>
            <person name="Chen S."/>
            <person name="Lapointe G."/>
        </authorList>
    </citation>
    <scope>NUCLEOTIDE SEQUENCE [LARGE SCALE GENOMIC DNA]</scope>
    <source>
        <strain evidence="4 7">3CS1</strain>
    </source>
</reference>
<keyword evidence="1" id="KW-0812">Transmembrane</keyword>
<evidence type="ECO:0000259" key="3">
    <source>
        <dbReference type="Pfam" id="PF24157"/>
    </source>
</evidence>
<dbReference type="SUPFAM" id="SSF52317">
    <property type="entry name" value="Class I glutamine amidotransferase-like"/>
    <property type="match status" value="1"/>
</dbReference>
<evidence type="ECO:0000313" key="4">
    <source>
        <dbReference type="EMBL" id="MUG68331.1"/>
    </source>
</evidence>
<sequence length="791" mass="86511">MSLCTRSLRGLSLWVMALLVLAASLFTGSGTANADAPKIQIQTELGYKGKLKEGKWNPLKITLTSDQDIAGDIVVQIQSYQGMGIESSYVQYVELPKDTPKEVVIGIPGGYLNKDNNQILFYEKSYTEGQPIPFDLGRNYLQSSQYSGALIAVLSDDPDTMNFMNALNGRGNSLNTVPLKAEELPDQAQLLNGLDVLVINNFASDTLSAAQQEAIAHWVSEGGTLVLSGGAGYVKSAAPFADIAPVQWTGTTTVQSLPELEKLGGKPLSLQESYTISTATPVEGAESQLEGNGNPLIVSKSQGMGQVMYAAYDLALEPVASWGGHADAWASILRGALPLVNPGGMGYYQPMLESLGYVTEYFPSLKMPSFQLLLWMLIGYAVIVGPLLYFILKKVDKREWAWLLIPALAVVASGTVYTVGSSDRTEEMAHTINVIEMDGEGSALKSSVSAFFSPRSGNYTLEFPKNTYLRAGGSSNSFGGSRLGDNNTYIRAAENETLLEFRNMPQWSLGKVYMQGQGYNEAGKLTSDIRLDAAGQIVGQVTNETKSDLENVVLVMGGKAYRMGDIKQGESAEVPQDKAQILTTNHQNLSNLLYPYTNNDVYNREREVLSMYSYSPTNIDKTSTYIFGWSKDHLTNYTRAGKEVSSDQLNFWVQPIQMGWALNEGEITIPYGFLTPEVTQVNSPIFGTYVHGVELGQGTMIMEFPLLPGDDVKYSEISIKGTRVPGVATMELWNASSGEWEPMTQQNSVHVIADNPEQYIVNNKIRIMISTSDHVNFMMPELSLKGESQHD</sequence>
<evidence type="ECO:0000313" key="6">
    <source>
        <dbReference type="Proteomes" id="UP000215596"/>
    </source>
</evidence>
<dbReference type="AlphaFoldDB" id="A0A268EWW0"/>
<feature type="transmembrane region" description="Helical" evidence="1">
    <location>
        <begin position="399"/>
        <end position="420"/>
    </location>
</feature>
<feature type="domain" description="DUF7408" evidence="3">
    <location>
        <begin position="173"/>
        <end position="312"/>
    </location>
</feature>
<keyword evidence="7" id="KW-1185">Reference proteome</keyword>
<dbReference type="OrthoDB" id="137965at2"/>
<feature type="chain" id="PRO_5032417818" description="DUF7408 domain-containing protein" evidence="2">
    <location>
        <begin position="35"/>
        <end position="791"/>
    </location>
</feature>
<dbReference type="RefSeq" id="WP_095264852.1">
    <property type="nucleotide sequence ID" value="NZ_WOAA01000024.1"/>
</dbReference>